<reference evidence="1" key="1">
    <citation type="submission" date="2010-07" db="EMBL/GenBank/DDBJ databases">
        <authorList>
            <consortium name="CONSOLIDER consortium CSD2007-00005"/>
            <person name="Guazzaroni M.-E."/>
            <person name="Richter M."/>
            <person name="Garcia-Salamanca A."/>
            <person name="Yarza P."/>
            <person name="Ferrer M."/>
        </authorList>
    </citation>
    <scope>NUCLEOTIDE SEQUENCE</scope>
</reference>
<dbReference type="AlphaFoldDB" id="D9PKW7"/>
<accession>D9PKW7</accession>
<gene>
    <name evidence="1" type="ORF">LDC_2188</name>
</gene>
<name>D9PKW7_9ZZZZ</name>
<evidence type="ECO:0000313" key="1">
    <source>
        <dbReference type="EMBL" id="EFK95796.1"/>
    </source>
</evidence>
<sequence>MKSAYFMDFLTVGTVSSQIYPGEVITADNVIYYWTNNPESAVLSKVYDYACVRGDSKFFVLIAGQHK</sequence>
<proteinExistence type="predicted"/>
<dbReference type="EMBL" id="ADZX01000652">
    <property type="protein sequence ID" value="EFK95796.1"/>
    <property type="molecule type" value="Genomic_DNA"/>
</dbReference>
<protein>
    <submittedName>
        <fullName evidence="1">Uncharacterized protein</fullName>
    </submittedName>
</protein>
<comment type="caution">
    <text evidence="1">The sequence shown here is derived from an EMBL/GenBank/DDBJ whole genome shotgun (WGS) entry which is preliminary data.</text>
</comment>
<reference evidence="1" key="2">
    <citation type="journal article" date="2011" name="Microb. Ecol.">
        <title>Taxonomic and Functional Metagenomic Profiling of the Microbial Community in the Anoxic Sediment of a Sub-saline Shallow Lake (Laguna de Carrizo, Central Spain).</title>
        <authorList>
            <person name="Ferrer M."/>
            <person name="Guazzaroni M.E."/>
            <person name="Richter M."/>
            <person name="Garcia-Salamanca A."/>
            <person name="Yarza P."/>
            <person name="Suarez-Suarez A."/>
            <person name="Solano J."/>
            <person name="Alcaide M."/>
            <person name="van Dillewijn P."/>
            <person name="Molina-Henares M.A."/>
            <person name="Lopez-Cortes N."/>
            <person name="Al-Ramahi Y."/>
            <person name="Guerrero C."/>
            <person name="Acosta A."/>
            <person name="de Eugenio L.I."/>
            <person name="Martinez V."/>
            <person name="Marques S."/>
            <person name="Rojo F."/>
            <person name="Santero E."/>
            <person name="Genilloud O."/>
            <person name="Perez-Perez J."/>
            <person name="Rossello-Mora R."/>
            <person name="Ramos J.L."/>
        </authorList>
    </citation>
    <scope>NUCLEOTIDE SEQUENCE</scope>
</reference>
<organism evidence="1">
    <name type="scientific">sediment metagenome</name>
    <dbReference type="NCBI Taxonomy" id="749907"/>
    <lineage>
        <taxon>unclassified sequences</taxon>
        <taxon>metagenomes</taxon>
        <taxon>ecological metagenomes</taxon>
    </lineage>
</organism>